<dbReference type="EMBL" id="SZYE01000092">
    <property type="protein sequence ID" value="TKR23310.1"/>
    <property type="molecule type" value="Genomic_DNA"/>
</dbReference>
<keyword evidence="5 10" id="KW-0547">Nucleotide-binding</keyword>
<evidence type="ECO:0000256" key="6">
    <source>
        <dbReference type="ARBA" id="ARBA00022777"/>
    </source>
</evidence>
<evidence type="ECO:0000256" key="3">
    <source>
        <dbReference type="ARBA" id="ARBA00012054"/>
    </source>
</evidence>
<keyword evidence="4 10" id="KW-0808">Transferase</keyword>
<dbReference type="InterPro" id="IPR027417">
    <property type="entry name" value="P-loop_NTPase"/>
</dbReference>
<gene>
    <name evidence="11" type="ORF">FA014_11935</name>
</gene>
<dbReference type="GO" id="GO:0005524">
    <property type="term" value="F:ATP binding"/>
    <property type="evidence" value="ECO:0007669"/>
    <property type="project" value="UniProtKB-KW"/>
</dbReference>
<evidence type="ECO:0000313" key="12">
    <source>
        <dbReference type="Proteomes" id="UP000308121"/>
    </source>
</evidence>
<comment type="caution">
    <text evidence="11">The sequence shown here is derived from an EMBL/GenBank/DDBJ whole genome shotgun (WGS) entry which is preliminary data.</text>
</comment>
<dbReference type="Proteomes" id="UP000308121">
    <property type="component" value="Unassembled WGS sequence"/>
</dbReference>
<evidence type="ECO:0000256" key="10">
    <source>
        <dbReference type="RuleBase" id="RU363066"/>
    </source>
</evidence>
<comment type="similarity">
    <text evidence="2 10">Belongs to the gluconokinase GntK/GntV family.</text>
</comment>
<evidence type="ECO:0000256" key="4">
    <source>
        <dbReference type="ARBA" id="ARBA00022679"/>
    </source>
</evidence>
<dbReference type="AlphaFoldDB" id="A0A7Z8K0N8"/>
<dbReference type="InterPro" id="IPR006001">
    <property type="entry name" value="Therm_gnt_kin"/>
</dbReference>
<dbReference type="SUPFAM" id="SSF52540">
    <property type="entry name" value="P-loop containing nucleoside triphosphate hydrolases"/>
    <property type="match status" value="1"/>
</dbReference>
<evidence type="ECO:0000256" key="1">
    <source>
        <dbReference type="ARBA" id="ARBA00004761"/>
    </source>
</evidence>
<dbReference type="Gene3D" id="3.40.50.300">
    <property type="entry name" value="P-loop containing nucleotide triphosphate hydrolases"/>
    <property type="match status" value="1"/>
</dbReference>
<sequence>MPEVQHLVVMGVSGSGKTTTAQILADRLAWPYAEADEFHPQANIDKMSAGTPLTDEDRWPWLRAMRDWLTEQSRAGRSTIVTCSALRVAYRDVLREAEGRVRFVHLQGTIEAIGERMSGRAGHFMPTSLLPSQFQTLEPLTDAEDGVVVPVEVSPHSVADAALRELGIDPATARADVAPATSPQES</sequence>
<keyword evidence="7 10" id="KW-0067">ATP-binding</keyword>
<protein>
    <recommendedName>
        <fullName evidence="3 10">Gluconokinase</fullName>
        <ecNumber evidence="3 10">2.7.1.12</ecNumber>
    </recommendedName>
</protein>
<comment type="catalytic activity">
    <reaction evidence="9 10">
        <text>D-gluconate + ATP = 6-phospho-D-gluconate + ADP + H(+)</text>
        <dbReference type="Rhea" id="RHEA:19433"/>
        <dbReference type="ChEBI" id="CHEBI:15378"/>
        <dbReference type="ChEBI" id="CHEBI:18391"/>
        <dbReference type="ChEBI" id="CHEBI:30616"/>
        <dbReference type="ChEBI" id="CHEBI:58759"/>
        <dbReference type="ChEBI" id="CHEBI:456216"/>
        <dbReference type="EC" id="2.7.1.12"/>
    </reaction>
</comment>
<dbReference type="OrthoDB" id="9795716at2"/>
<dbReference type="GO" id="GO:0005737">
    <property type="term" value="C:cytoplasm"/>
    <property type="evidence" value="ECO:0007669"/>
    <property type="project" value="TreeGrafter"/>
</dbReference>
<proteinExistence type="inferred from homology"/>
<dbReference type="FunFam" id="3.40.50.300:FF:000522">
    <property type="entry name" value="Gluconokinase"/>
    <property type="match status" value="1"/>
</dbReference>
<dbReference type="Pfam" id="PF13671">
    <property type="entry name" value="AAA_33"/>
    <property type="match status" value="1"/>
</dbReference>
<organism evidence="11 12">
    <name type="scientific">Cellulomonas hominis</name>
    <dbReference type="NCBI Taxonomy" id="156981"/>
    <lineage>
        <taxon>Bacteria</taxon>
        <taxon>Bacillati</taxon>
        <taxon>Actinomycetota</taxon>
        <taxon>Actinomycetes</taxon>
        <taxon>Micrococcales</taxon>
        <taxon>Cellulomonadaceae</taxon>
        <taxon>Cellulomonas</taxon>
    </lineage>
</organism>
<dbReference type="GO" id="GO:0046316">
    <property type="term" value="F:gluconokinase activity"/>
    <property type="evidence" value="ECO:0007669"/>
    <property type="project" value="UniProtKB-EC"/>
</dbReference>
<dbReference type="CDD" id="cd02021">
    <property type="entry name" value="GntK"/>
    <property type="match status" value="1"/>
</dbReference>
<evidence type="ECO:0000256" key="2">
    <source>
        <dbReference type="ARBA" id="ARBA00008420"/>
    </source>
</evidence>
<dbReference type="PANTHER" id="PTHR43442:SF3">
    <property type="entry name" value="GLUCONOKINASE-RELATED"/>
    <property type="match status" value="1"/>
</dbReference>
<dbReference type="NCBIfam" id="TIGR01313">
    <property type="entry name" value="therm_gnt_kin"/>
    <property type="match status" value="1"/>
</dbReference>
<name>A0A7Z8K0N8_9CELL</name>
<evidence type="ECO:0000256" key="7">
    <source>
        <dbReference type="ARBA" id="ARBA00022840"/>
    </source>
</evidence>
<comment type="pathway">
    <text evidence="1">Carbohydrate acid metabolism.</text>
</comment>
<evidence type="ECO:0000256" key="8">
    <source>
        <dbReference type="ARBA" id="ARBA00023064"/>
    </source>
</evidence>
<evidence type="ECO:0000313" key="11">
    <source>
        <dbReference type="EMBL" id="TKR23310.1"/>
    </source>
</evidence>
<dbReference type="PANTHER" id="PTHR43442">
    <property type="entry name" value="GLUCONOKINASE-RELATED"/>
    <property type="match status" value="1"/>
</dbReference>
<dbReference type="RefSeq" id="WP_154729902.1">
    <property type="nucleotide sequence ID" value="NZ_SZYE01000092.1"/>
</dbReference>
<evidence type="ECO:0000256" key="5">
    <source>
        <dbReference type="ARBA" id="ARBA00022741"/>
    </source>
</evidence>
<evidence type="ECO:0000256" key="9">
    <source>
        <dbReference type="ARBA" id="ARBA00048090"/>
    </source>
</evidence>
<keyword evidence="8" id="KW-0311">Gluconate utilization</keyword>
<dbReference type="EC" id="2.7.1.12" evidence="3 10"/>
<accession>A0A7Z8K0N8</accession>
<reference evidence="11 12" key="1">
    <citation type="submission" date="2019-05" db="EMBL/GenBank/DDBJ databases">
        <title>Genome sequence of Cellulomonas hominis strain CS1.</title>
        <authorList>
            <person name="Belmont J."/>
            <person name="Maclea K.S."/>
        </authorList>
    </citation>
    <scope>NUCLEOTIDE SEQUENCE [LARGE SCALE GENOMIC DNA]</scope>
    <source>
        <strain evidence="11 12">CS1</strain>
    </source>
</reference>
<dbReference type="GO" id="GO:0019521">
    <property type="term" value="P:D-gluconate metabolic process"/>
    <property type="evidence" value="ECO:0007669"/>
    <property type="project" value="UniProtKB-KW"/>
</dbReference>
<keyword evidence="6 10" id="KW-0418">Kinase</keyword>